<gene>
    <name evidence="1" type="ORF">LCGC14_0907600</name>
</gene>
<sequence length="128" mass="13617">MPTLDARIDNVVAGDDIQITRTITLVPANETLTDGWLTVKEHPDDLDADAIIDKQITPTDAPGTGQITDTGADGTGAVRFDLADTDTSKLTPGRDYYWDIQVKTSGGAIYTPTAGKIRTVQGRTADIA</sequence>
<proteinExistence type="predicted"/>
<protein>
    <recommendedName>
        <fullName evidence="2">BppU N-terminal domain-containing protein</fullName>
    </recommendedName>
</protein>
<evidence type="ECO:0000313" key="1">
    <source>
        <dbReference type="EMBL" id="KKN23173.1"/>
    </source>
</evidence>
<name>A0A0F9S1F3_9ZZZZ</name>
<dbReference type="EMBL" id="LAZR01002997">
    <property type="protein sequence ID" value="KKN23173.1"/>
    <property type="molecule type" value="Genomic_DNA"/>
</dbReference>
<dbReference type="AlphaFoldDB" id="A0A0F9S1F3"/>
<reference evidence="1" key="1">
    <citation type="journal article" date="2015" name="Nature">
        <title>Complex archaea that bridge the gap between prokaryotes and eukaryotes.</title>
        <authorList>
            <person name="Spang A."/>
            <person name="Saw J.H."/>
            <person name="Jorgensen S.L."/>
            <person name="Zaremba-Niedzwiedzka K."/>
            <person name="Martijn J."/>
            <person name="Lind A.E."/>
            <person name="van Eijk R."/>
            <person name="Schleper C."/>
            <person name="Guy L."/>
            <person name="Ettema T.J."/>
        </authorList>
    </citation>
    <scope>NUCLEOTIDE SEQUENCE</scope>
</reference>
<evidence type="ECO:0008006" key="2">
    <source>
        <dbReference type="Google" id="ProtNLM"/>
    </source>
</evidence>
<comment type="caution">
    <text evidence="1">The sequence shown here is derived from an EMBL/GenBank/DDBJ whole genome shotgun (WGS) entry which is preliminary data.</text>
</comment>
<organism evidence="1">
    <name type="scientific">marine sediment metagenome</name>
    <dbReference type="NCBI Taxonomy" id="412755"/>
    <lineage>
        <taxon>unclassified sequences</taxon>
        <taxon>metagenomes</taxon>
        <taxon>ecological metagenomes</taxon>
    </lineage>
</organism>
<accession>A0A0F9S1F3</accession>